<name>A0ABN5Z487_9MYCO</name>
<accession>A0ABN5Z487</accession>
<evidence type="ECO:0000313" key="2">
    <source>
        <dbReference type="Proteomes" id="UP000466683"/>
    </source>
</evidence>
<dbReference type="Proteomes" id="UP000466683">
    <property type="component" value="Chromosome"/>
</dbReference>
<gene>
    <name evidence="1" type="ORF">MBOE_06840</name>
</gene>
<organism evidence="1 2">
    <name type="scientific">Mycolicibacterium boenickei</name>
    <dbReference type="NCBI Taxonomy" id="146017"/>
    <lineage>
        <taxon>Bacteria</taxon>
        <taxon>Bacillati</taxon>
        <taxon>Actinomycetota</taxon>
        <taxon>Actinomycetes</taxon>
        <taxon>Mycobacteriales</taxon>
        <taxon>Mycobacteriaceae</taxon>
        <taxon>Mycolicibacterium</taxon>
    </lineage>
</organism>
<proteinExistence type="predicted"/>
<keyword evidence="2" id="KW-1185">Reference proteome</keyword>
<reference evidence="1 2" key="1">
    <citation type="journal article" date="2019" name="Emerg. Microbes Infect.">
        <title>Comprehensive subspecies identification of 175 nontuberculous mycobacteria species based on 7547 genomic profiles.</title>
        <authorList>
            <person name="Matsumoto Y."/>
            <person name="Kinjo T."/>
            <person name="Motooka D."/>
            <person name="Nabeya D."/>
            <person name="Jung N."/>
            <person name="Uechi K."/>
            <person name="Horii T."/>
            <person name="Iida T."/>
            <person name="Fujita J."/>
            <person name="Nakamura S."/>
        </authorList>
    </citation>
    <scope>NUCLEOTIDE SEQUENCE [LARGE SCALE GENOMIC DNA]</scope>
    <source>
        <strain evidence="1 2">JCM 15653</strain>
    </source>
</reference>
<sequence>MGQNGTPDNDAPGLADCNSEFVSLCRTGSLHSSCFDAADNFGGMTSMPFEFPTPPPWIADLPKDDRGFHVPAEAGWESGKPIFSKFSVERTITLVARRSCAVCGYEMPVGSLVYRGFALSDAIHMRLYEREASHDNAGPLHKSCMLYSAIVCPYLRTNGRLGKDSVINPGAERGKRAAVMGFRDLGLLIPAGSGQVLSSPGQQRLPLVAYLELADDIPYREGAELMDRYLAAVEADAEIIDMSKPRLFWTDSKQEMGALKTILREESRRIMNGKPGRPVMMQGVGGFVTYAV</sequence>
<dbReference type="EMBL" id="AP022579">
    <property type="protein sequence ID" value="BBX89035.1"/>
    <property type="molecule type" value="Genomic_DNA"/>
</dbReference>
<evidence type="ECO:0000313" key="1">
    <source>
        <dbReference type="EMBL" id="BBX89035.1"/>
    </source>
</evidence>
<protein>
    <submittedName>
        <fullName evidence="1">Uncharacterized protein</fullName>
    </submittedName>
</protein>